<dbReference type="SMART" id="SM00692">
    <property type="entry name" value="DM3"/>
    <property type="match status" value="2"/>
</dbReference>
<organism evidence="8 9">
    <name type="scientific">Aphis gossypii</name>
    <name type="common">Cotton aphid</name>
    <dbReference type="NCBI Taxonomy" id="80765"/>
    <lineage>
        <taxon>Eukaryota</taxon>
        <taxon>Metazoa</taxon>
        <taxon>Ecdysozoa</taxon>
        <taxon>Arthropoda</taxon>
        <taxon>Hexapoda</taxon>
        <taxon>Insecta</taxon>
        <taxon>Pterygota</taxon>
        <taxon>Neoptera</taxon>
        <taxon>Paraneoptera</taxon>
        <taxon>Hemiptera</taxon>
        <taxon>Sternorrhyncha</taxon>
        <taxon>Aphidomorpha</taxon>
        <taxon>Aphidoidea</taxon>
        <taxon>Aphididae</taxon>
        <taxon>Aphidini</taxon>
        <taxon>Aphis</taxon>
        <taxon>Aphis</taxon>
    </lineage>
</organism>
<keyword evidence="6" id="KW-0812">Transmembrane</keyword>
<dbReference type="PANTHER" id="PTHR46927">
    <property type="entry name" value="AGAP005574-PA"/>
    <property type="match status" value="1"/>
</dbReference>
<evidence type="ECO:0000313" key="8">
    <source>
        <dbReference type="EMBL" id="CAH1726035.1"/>
    </source>
</evidence>
<protein>
    <recommendedName>
        <fullName evidence="7">THAP-type domain-containing protein</fullName>
    </recommendedName>
</protein>
<sequence length="903" mass="104750">MLVTLIRFELILFIIIRINVLISIVSFSDFHYIESTHGDWVVLFVIYTFLLKSILTVTMTDSDLSEISSTSDVNYSDIDFDTPNTTDMKFSDVSDYPCDESSVGNISFEKKKKLGVRSLDQDSPSSFSENELDAVSLSSYVTSYGNTSQYDTKCAVILCNSNARNQFDKLFFINFPRDNKSLCEIWWRLCGHHGLFNPSSKICSIHFKADDFTSNMVRRDGKLYRQTILKNNYIVPTLYLQPYEYAKFTRKRKKRVNGISKHKKSKSIDVCVIQGCKKTSFKNGKTTLFFKFPLENKFLLKKWLNNIGLPYWKPLKTNRICSDHFESYYIVKIDGVYQLKKYAVPSIKAKNLFVMNHTNNNNGKFKTSVNDPISPSDFNRLEFNMVDKNTLVVEEKKRKNGNIRKTNLLTSLERKINQQLKKYDKILEATSLTNSPVLQDSDKEEHFLTKCNKTNVEETLDDVNNFKELQSTKKTNLSLTKQYLESFEKEIAKERENINGNLNSNDIDLEYVYLDILNDVNMNASGVMEVQPTCDTNNSLNVKNNTDELEFETSKNGLNSMSVESMKENILFEEKEEMNKISNNNDIDLEYVYMGMLNDESMMGVQPIYDTNLSIKDESNVTETVFETNKNNSKNTIVESPVLKIAEEIPDSIIYDQVLSECYGEMLPPYCDQNCQLKCYYSVPGPQRREIFNEFNKLQNVIEQNCKIAQLVQLVMVENIESNFERFVTYHLTMNKESVKVCRLFFINTLGISEHRLDAILKPVNYNWYINSDAALKANVPKEATTINEQIIITNFVKESLKLLDKDYNLYVPESDTEIDLENVPSQEQEKVLMYIKSIPRILCVPKFPGDVKKQLFETSICMGYMYKTYSENYIKNKIPPPYTKRQFKKIYNLYMKSHLKMV</sequence>
<keyword evidence="6" id="KW-0472">Membrane</keyword>
<evidence type="ECO:0000256" key="6">
    <source>
        <dbReference type="SAM" id="Phobius"/>
    </source>
</evidence>
<feature type="domain" description="THAP-type" evidence="7">
    <location>
        <begin position="150"/>
        <end position="239"/>
    </location>
</feature>
<keyword evidence="3" id="KW-0862">Zinc</keyword>
<dbReference type="InterPro" id="IPR052224">
    <property type="entry name" value="THAP_domain_protein"/>
</dbReference>
<keyword evidence="1" id="KW-0479">Metal-binding</keyword>
<keyword evidence="6" id="KW-1133">Transmembrane helix</keyword>
<dbReference type="SMART" id="SM00980">
    <property type="entry name" value="THAP"/>
    <property type="match status" value="2"/>
</dbReference>
<dbReference type="GO" id="GO:0008270">
    <property type="term" value="F:zinc ion binding"/>
    <property type="evidence" value="ECO:0007669"/>
    <property type="project" value="UniProtKB-KW"/>
</dbReference>
<dbReference type="Pfam" id="PF05485">
    <property type="entry name" value="THAP"/>
    <property type="match status" value="2"/>
</dbReference>
<evidence type="ECO:0000256" key="4">
    <source>
        <dbReference type="ARBA" id="ARBA00023125"/>
    </source>
</evidence>
<dbReference type="AlphaFoldDB" id="A0A9P0J4K9"/>
<gene>
    <name evidence="8" type="ORF">APHIGO_LOCUS6999</name>
</gene>
<evidence type="ECO:0000256" key="5">
    <source>
        <dbReference type="PROSITE-ProRule" id="PRU00309"/>
    </source>
</evidence>
<dbReference type="InterPro" id="IPR038441">
    <property type="entry name" value="THAP_Znf_sf"/>
</dbReference>
<dbReference type="PANTHER" id="PTHR46927:SF3">
    <property type="entry name" value="THAP-TYPE DOMAIN-CONTAINING PROTEIN"/>
    <property type="match status" value="1"/>
</dbReference>
<dbReference type="InterPro" id="IPR006612">
    <property type="entry name" value="THAP_Znf"/>
</dbReference>
<dbReference type="Proteomes" id="UP001154329">
    <property type="component" value="Chromosome 2"/>
</dbReference>
<reference evidence="8" key="2">
    <citation type="submission" date="2022-10" db="EMBL/GenBank/DDBJ databases">
        <authorList>
            <consortium name="ENA_rothamsted_submissions"/>
            <consortium name="culmorum"/>
            <person name="King R."/>
        </authorList>
    </citation>
    <scope>NUCLEOTIDE SEQUENCE</scope>
</reference>
<name>A0A9P0J4K9_APHGO</name>
<dbReference type="PROSITE" id="PS50950">
    <property type="entry name" value="ZF_THAP"/>
    <property type="match status" value="2"/>
</dbReference>
<evidence type="ECO:0000256" key="3">
    <source>
        <dbReference type="ARBA" id="ARBA00022833"/>
    </source>
</evidence>
<keyword evidence="9" id="KW-1185">Reference proteome</keyword>
<dbReference type="GO" id="GO:0003677">
    <property type="term" value="F:DNA binding"/>
    <property type="evidence" value="ECO:0007669"/>
    <property type="project" value="UniProtKB-UniRule"/>
</dbReference>
<feature type="domain" description="THAP-type" evidence="7">
    <location>
        <begin position="267"/>
        <end position="348"/>
    </location>
</feature>
<evidence type="ECO:0000259" key="7">
    <source>
        <dbReference type="PROSITE" id="PS50950"/>
    </source>
</evidence>
<accession>A0A9P0J4K9</accession>
<keyword evidence="2 5" id="KW-0863">Zinc-finger</keyword>
<dbReference type="EMBL" id="OU899035">
    <property type="protein sequence ID" value="CAH1726035.1"/>
    <property type="molecule type" value="Genomic_DNA"/>
</dbReference>
<feature type="transmembrane region" description="Helical" evidence="6">
    <location>
        <begin position="40"/>
        <end position="59"/>
    </location>
</feature>
<dbReference type="SUPFAM" id="SSF57716">
    <property type="entry name" value="Glucocorticoid receptor-like (DNA-binding domain)"/>
    <property type="match status" value="2"/>
</dbReference>
<proteinExistence type="predicted"/>
<reference evidence="8" key="1">
    <citation type="submission" date="2022-02" db="EMBL/GenBank/DDBJ databases">
        <authorList>
            <person name="King R."/>
        </authorList>
    </citation>
    <scope>NUCLEOTIDE SEQUENCE</scope>
</reference>
<evidence type="ECO:0000313" key="9">
    <source>
        <dbReference type="Proteomes" id="UP001154329"/>
    </source>
</evidence>
<keyword evidence="4 5" id="KW-0238">DNA-binding</keyword>
<evidence type="ECO:0000256" key="1">
    <source>
        <dbReference type="ARBA" id="ARBA00022723"/>
    </source>
</evidence>
<dbReference type="Gene3D" id="6.20.210.20">
    <property type="entry name" value="THAP domain"/>
    <property type="match status" value="1"/>
</dbReference>
<feature type="transmembrane region" description="Helical" evidence="6">
    <location>
        <begin position="6"/>
        <end position="28"/>
    </location>
</feature>
<evidence type="ECO:0000256" key="2">
    <source>
        <dbReference type="ARBA" id="ARBA00022771"/>
    </source>
</evidence>